<organism evidence="2 3">
    <name type="scientific">Candidatus Nitrosocosmicus arcticus</name>
    <dbReference type="NCBI Taxonomy" id="2035267"/>
    <lineage>
        <taxon>Archaea</taxon>
        <taxon>Nitrososphaerota</taxon>
        <taxon>Nitrososphaeria</taxon>
        <taxon>Nitrososphaerales</taxon>
        <taxon>Nitrososphaeraceae</taxon>
        <taxon>Candidatus Nitrosocosmicus</taxon>
    </lineage>
</organism>
<accession>A0A557SQX4</accession>
<gene>
    <name evidence="2" type="ORF">NARC_240008</name>
</gene>
<protein>
    <submittedName>
        <fullName evidence="2">Uncharacterized protein</fullName>
    </submittedName>
</protein>
<dbReference type="Proteomes" id="UP000315289">
    <property type="component" value="Unassembled WGS sequence"/>
</dbReference>
<dbReference type="EMBL" id="VOAH01000024">
    <property type="protein sequence ID" value="TVP39004.1"/>
    <property type="molecule type" value="Genomic_DNA"/>
</dbReference>
<dbReference type="AlphaFoldDB" id="A0A557SQX4"/>
<proteinExistence type="predicted"/>
<evidence type="ECO:0000313" key="2">
    <source>
        <dbReference type="EMBL" id="TVP39004.1"/>
    </source>
</evidence>
<feature type="region of interest" description="Disordered" evidence="1">
    <location>
        <begin position="41"/>
        <end position="106"/>
    </location>
</feature>
<evidence type="ECO:0000313" key="3">
    <source>
        <dbReference type="Proteomes" id="UP000315289"/>
    </source>
</evidence>
<sequence length="143" mass="16039">MIISFSPNFQIYGVNILNYIFAQENLTSGLQQFEFNEDLQTALPHDNELDNNENTPEQGFNEESPIMLSEEPSLEEQSSPVESTSNENLTVIVGPSEGRINGEMELTDLKTIPQEVRVGDEFKIQSTIKNGLNEPITSQQNMS</sequence>
<reference evidence="2 3" key="1">
    <citation type="journal article" date="2019" name="Front. Microbiol.">
        <title>Ammonia Oxidation by the Arctic Terrestrial Thaumarchaeote Candidatus Nitrosocosmicus arcticus Is Stimulated by Increasing Temperatures.</title>
        <authorList>
            <person name="Alves R.J.E."/>
            <person name="Kerou M."/>
            <person name="Zappe A."/>
            <person name="Bittner R."/>
            <person name="Abby S.S."/>
            <person name="Schmidt H.A."/>
            <person name="Pfeifer K."/>
            <person name="Schleper C."/>
        </authorList>
    </citation>
    <scope>NUCLEOTIDE SEQUENCE [LARGE SCALE GENOMIC DNA]</scope>
    <source>
        <strain evidence="2 3">Kfb</strain>
    </source>
</reference>
<name>A0A557SQX4_9ARCH</name>
<keyword evidence="3" id="KW-1185">Reference proteome</keyword>
<comment type="caution">
    <text evidence="2">The sequence shown here is derived from an EMBL/GenBank/DDBJ whole genome shotgun (WGS) entry which is preliminary data.</text>
</comment>
<evidence type="ECO:0000256" key="1">
    <source>
        <dbReference type="SAM" id="MobiDB-lite"/>
    </source>
</evidence>
<feature type="compositionally biased region" description="Low complexity" evidence="1">
    <location>
        <begin position="68"/>
        <end position="83"/>
    </location>
</feature>